<dbReference type="Proteomes" id="UP000614216">
    <property type="component" value="Unassembled WGS sequence"/>
</dbReference>
<reference evidence="1" key="1">
    <citation type="submission" date="2021-01" db="EMBL/GenBank/DDBJ databases">
        <title>Fulvivirga kasyanovii gen. nov., sp nov., a novel member of the phylum Bacteroidetes isolated from seawater in a mussel farm.</title>
        <authorList>
            <person name="Zhao L.-H."/>
            <person name="Wang Z.-J."/>
        </authorList>
    </citation>
    <scope>NUCLEOTIDE SEQUENCE</scope>
    <source>
        <strain evidence="1">29W222</strain>
    </source>
</reference>
<accession>A0A937FWJ5</accession>
<dbReference type="EMBL" id="JAEUGD010000043">
    <property type="protein sequence ID" value="MBL6447475.1"/>
    <property type="molecule type" value="Genomic_DNA"/>
</dbReference>
<evidence type="ECO:0000313" key="1">
    <source>
        <dbReference type="EMBL" id="MBL6447475.1"/>
    </source>
</evidence>
<proteinExistence type="predicted"/>
<comment type="caution">
    <text evidence="1">The sequence shown here is derived from an EMBL/GenBank/DDBJ whole genome shotgun (WGS) entry which is preliminary data.</text>
</comment>
<keyword evidence="2" id="KW-1185">Reference proteome</keyword>
<dbReference type="RefSeq" id="WP_202857012.1">
    <property type="nucleotide sequence ID" value="NZ_JAEUGD010000043.1"/>
</dbReference>
<evidence type="ECO:0000313" key="2">
    <source>
        <dbReference type="Proteomes" id="UP000614216"/>
    </source>
</evidence>
<organism evidence="1 2">
    <name type="scientific">Fulvivirga marina</name>
    <dbReference type="NCBI Taxonomy" id="2494733"/>
    <lineage>
        <taxon>Bacteria</taxon>
        <taxon>Pseudomonadati</taxon>
        <taxon>Bacteroidota</taxon>
        <taxon>Cytophagia</taxon>
        <taxon>Cytophagales</taxon>
        <taxon>Fulvivirgaceae</taxon>
        <taxon>Fulvivirga</taxon>
    </lineage>
</organism>
<gene>
    <name evidence="1" type="ORF">JMN32_14245</name>
</gene>
<dbReference type="AlphaFoldDB" id="A0A937FWJ5"/>
<name>A0A937FWJ5_9BACT</name>
<protein>
    <submittedName>
        <fullName evidence="1">Uncharacterized protein</fullName>
    </submittedName>
</protein>
<sequence length="1189" mass="130878">MHSFRLSLVRGYRAHRFVLLLGSLLLLGVILPGVAQNDHLASPQAILPSSEAIALARQVAIPTGSYTGVPNISIPVYALTGKDISLPLSLRYHSVLDREASAKSWVGEDWVLEGAGVITRVINGISDFDANGYVGSNLPANLAAASSTYINQAISGTTDTGPDIFYFNFAGYKGSFAFTPQGELITDPSNHLKIEPLANENGEWIIRDAQGYQYTFGGTNGMEHISKDGVNKLSVTSWYLTKITSPLKEEVVLNYGQAIVVENGYYSDLTLPGEFKASFANRIANQKLDLARYHFVPYLESITLDNGTYGNRLTFQSRTTEAGSPFGGSFTKILEKVIVEVKDSADWKQTGHVSLTIGDGNLSSVYHYHSEVIEQTNDPSGPFNPLPSPENASVRENLISATKVSYTTIDGNRMLSEVQYNSGKKIKYFYEPHDFSNYTIASEDLQKLKLGYRLEHVAVEGAEPLETYFHYEDDLGNSSGTLYNFKNFDYTIDRWYKDGSYSIVNGPVTNNHVTPLFTTVLGGPMVTYSSIWTESPGKGKASYEYTEPVLTTTQAEGYYNQSFAPFLSGLDFTGGKLKGSKVYKYENNTWQVVQHVTRTYEEQSRPALSGLNLLMIDAAGDKNVVNAAATISGNNSTAATVTFRDITGMQAYQIPTTWTRMSQSTETYSETAGISKTTTTSFEYNNQNFTRKTTTLLANGVSGYSTISYPFEYTGEPVYDEMVSRNMLAYPVEALTYRKEGATELLTGGAISDYGFFADNDPANDQPDMVNENILVKATYHWENQPDGATPESEIPTISNKNYKLGAAFEYDVHGNLIQTSGKHKVAATVWDYKNELPIASVENAYASDVYFNGFEEDGTKAQAKTGQKSHSGGQFTIPFTPDPNKDYILTYWYYSSGQWYYREKPFAATINEGEALDEVRVYPEGARVTTTAYDWKGNVISATDTNDQSVYYDYNKMNQVTNVRNNDRDIIQTTQHNYAYFATPCEGSEIAPIQASFSGGDNMTVGVGAYFTLSVDASGGCGKYYFNWYTVDTNNNQNYLGTTVSGIGSSTSVQLKALCKDFFTVKCEVIDETGTGLVSIKKYIKVDVENAEMTLSLSGGPLYPYNYCTVNSDQIAVTPSITGGCGTYTYSWSYSYYNENTSGTITSTDEVFVEKFLGAGSLTCTVTDISGLSATVTQTISQDKDCLN</sequence>